<organism evidence="2 3">
    <name type="scientific">Actinocorallia aurantiaca</name>
    <dbReference type="NCBI Taxonomy" id="46204"/>
    <lineage>
        <taxon>Bacteria</taxon>
        <taxon>Bacillati</taxon>
        <taxon>Actinomycetota</taxon>
        <taxon>Actinomycetes</taxon>
        <taxon>Streptosporangiales</taxon>
        <taxon>Thermomonosporaceae</taxon>
        <taxon>Actinocorallia</taxon>
    </lineage>
</organism>
<evidence type="ECO:0008006" key="4">
    <source>
        <dbReference type="Google" id="ProtNLM"/>
    </source>
</evidence>
<dbReference type="Pfam" id="PF06013">
    <property type="entry name" value="WXG100"/>
    <property type="match status" value="1"/>
</dbReference>
<dbReference type="EMBL" id="BAAATZ010000001">
    <property type="protein sequence ID" value="GAA2718108.1"/>
    <property type="molecule type" value="Genomic_DNA"/>
</dbReference>
<gene>
    <name evidence="1" type="ORF">GCM10010439_00420</name>
    <name evidence="2" type="ORF">GCM10010439_08060</name>
</gene>
<evidence type="ECO:0000313" key="3">
    <source>
        <dbReference type="Proteomes" id="UP001501842"/>
    </source>
</evidence>
<sequence length="90" mass="9919">MGADRRGGNIAQMEELARLFSRHSKNLDALIKDLNGRTVGSAEIWWGPGADRFRAAWAEAKSAFDKMAVALEEGSADVRRSQQNIESATR</sequence>
<keyword evidence="3" id="KW-1185">Reference proteome</keyword>
<accession>A0ABN3TXX5</accession>
<dbReference type="InterPro" id="IPR010310">
    <property type="entry name" value="T7SS_ESAT-6-like"/>
</dbReference>
<comment type="caution">
    <text evidence="2">The sequence shown here is derived from an EMBL/GenBank/DDBJ whole genome shotgun (WGS) entry which is preliminary data.</text>
</comment>
<dbReference type="InterPro" id="IPR036689">
    <property type="entry name" value="ESAT-6-like_sf"/>
</dbReference>
<dbReference type="SUPFAM" id="SSF140453">
    <property type="entry name" value="EsxAB dimer-like"/>
    <property type="match status" value="1"/>
</dbReference>
<evidence type="ECO:0000313" key="1">
    <source>
        <dbReference type="EMBL" id="GAA2718108.1"/>
    </source>
</evidence>
<reference evidence="2 3" key="2">
    <citation type="journal article" date="2019" name="Int. J. Syst. Evol. Microbiol.">
        <title>The Global Catalogue of Microorganisms (GCM) 10K type strain sequencing project: providing services to taxonomists for standard genome sequencing and annotation.</title>
        <authorList>
            <consortium name="The Broad Institute Genomics Platform"/>
            <consortium name="The Broad Institute Genome Sequencing Center for Infectious Disease"/>
            <person name="Wu L."/>
            <person name="Ma J."/>
        </authorList>
    </citation>
    <scope>NUCLEOTIDE SEQUENCE [LARGE SCALE GENOMIC DNA]</scope>
    <source>
        <strain evidence="2 3">JCM 8201</strain>
    </source>
</reference>
<dbReference type="Gene3D" id="1.10.287.1060">
    <property type="entry name" value="ESAT-6-like"/>
    <property type="match status" value="1"/>
</dbReference>
<proteinExistence type="predicted"/>
<protein>
    <recommendedName>
        <fullName evidence="4">WXG100 family type VII secretion target</fullName>
    </recommendedName>
</protein>
<dbReference type="EMBL" id="BAAATZ010000003">
    <property type="protein sequence ID" value="GAA2720347.1"/>
    <property type="molecule type" value="Genomic_DNA"/>
</dbReference>
<name>A0ABN3TXX5_9ACTN</name>
<evidence type="ECO:0000313" key="2">
    <source>
        <dbReference type="EMBL" id="GAA2720347.1"/>
    </source>
</evidence>
<reference evidence="1" key="1">
    <citation type="journal article" date="2014" name="Int. J. Syst. Evol. Microbiol.">
        <title>Complete genome of a new Firmicutes species belonging to the dominant human colonic microbiota ('Ruminococcus bicirculans') reveals two chromosomes and a selective capacity to utilize plant glucans.</title>
        <authorList>
            <consortium name="NISC Comparative Sequencing Program"/>
            <person name="Wegmann U."/>
            <person name="Louis P."/>
            <person name="Goesmann A."/>
            <person name="Henrissat B."/>
            <person name="Duncan S.H."/>
            <person name="Flint H.J."/>
        </authorList>
    </citation>
    <scope>NUCLEOTIDE SEQUENCE</scope>
    <source>
        <strain evidence="1">JCM 8201</strain>
    </source>
</reference>
<dbReference type="Proteomes" id="UP001501842">
    <property type="component" value="Unassembled WGS sequence"/>
</dbReference>
<reference evidence="2" key="3">
    <citation type="submission" date="2023-12" db="EMBL/GenBank/DDBJ databases">
        <authorList>
            <person name="Sun Q."/>
            <person name="Inoue M."/>
        </authorList>
    </citation>
    <scope>NUCLEOTIDE SEQUENCE</scope>
    <source>
        <strain evidence="2">JCM 8201</strain>
    </source>
</reference>
<dbReference type="RefSeq" id="WP_344447966.1">
    <property type="nucleotide sequence ID" value="NZ_BAAATZ010000001.1"/>
</dbReference>